<gene>
    <name evidence="1" type="ORF">FB192DRAFT_1454749</name>
</gene>
<name>A0A8H4BN63_MUCCL</name>
<comment type="caution">
    <text evidence="1">The sequence shown here is derived from an EMBL/GenBank/DDBJ whole genome shotgun (WGS) entry which is preliminary data.</text>
</comment>
<evidence type="ECO:0000313" key="1">
    <source>
        <dbReference type="EMBL" id="KAF1804416.1"/>
    </source>
</evidence>
<dbReference type="Proteomes" id="UP000469890">
    <property type="component" value="Unassembled WGS sequence"/>
</dbReference>
<dbReference type="AlphaFoldDB" id="A0A8H4BN63"/>
<protein>
    <submittedName>
        <fullName evidence="1">Uncharacterized protein</fullName>
    </submittedName>
</protein>
<proteinExistence type="predicted"/>
<organism evidence="1 2">
    <name type="scientific">Mucor circinelloides f. lusitanicus</name>
    <name type="common">Mucor racemosus var. lusitanicus</name>
    <dbReference type="NCBI Taxonomy" id="29924"/>
    <lineage>
        <taxon>Eukaryota</taxon>
        <taxon>Fungi</taxon>
        <taxon>Fungi incertae sedis</taxon>
        <taxon>Mucoromycota</taxon>
        <taxon>Mucoromycotina</taxon>
        <taxon>Mucoromycetes</taxon>
        <taxon>Mucorales</taxon>
        <taxon>Mucorineae</taxon>
        <taxon>Mucoraceae</taxon>
        <taxon>Mucor</taxon>
    </lineage>
</organism>
<sequence>MVLLAKFGIESYMPKFVIAGYIEAGQSNLLVKYNELNDKHWPFAFKCNAFNINKDIIAPFDTALNEADLIVNADAIAQDASYNKVEEIMSLTVNGTKFYNGPFSNIRSMCTDLPQNFDHVVGDLLKNQQYFTAIAFRENMQSSIRLLGFIVSDKLENTFNKKISKKVARQVAVKQTKSPTKDATCKSCGKKGHWNRRSKDCLNTTWKKKEPSAYYQVGTTVKTKLASVCPHARLLVSGIRKLVDYNSKLVYIGSMIMNFLLLHLLEQGNVIPVLDSAFVYSCLSLLAGQGSKAPENLKNALVEFKRLLEWNDDIQSRLDSTGFMQVVSYVAKQYETSLRLHIVSHYFKCSKRHLLELISNSRSPFYVNMSLRKRKAILDFIIAKKADPTSDFPSSIKQSADLRKIIDGLLQF</sequence>
<reference evidence="1 2" key="1">
    <citation type="submission" date="2019-09" db="EMBL/GenBank/DDBJ databases">
        <authorList>
            <consortium name="DOE Joint Genome Institute"/>
            <person name="Mondo S.J."/>
            <person name="Navarro-Mendoza M.I."/>
            <person name="Perez-Arques C."/>
            <person name="Panchal S."/>
            <person name="Nicolas F.E."/>
            <person name="Ganguly P."/>
            <person name="Pangilinan J."/>
            <person name="Grigoriev I."/>
            <person name="Heitman J."/>
            <person name="Sanya K."/>
            <person name="Garre V."/>
        </authorList>
    </citation>
    <scope>NUCLEOTIDE SEQUENCE [LARGE SCALE GENOMIC DNA]</scope>
    <source>
        <strain evidence="1 2">MU402</strain>
    </source>
</reference>
<evidence type="ECO:0000313" key="2">
    <source>
        <dbReference type="Proteomes" id="UP000469890"/>
    </source>
</evidence>
<accession>A0A8H4BN63</accession>
<dbReference type="EMBL" id="JAAECE010000002">
    <property type="protein sequence ID" value="KAF1804416.1"/>
    <property type="molecule type" value="Genomic_DNA"/>
</dbReference>